<proteinExistence type="predicted"/>
<reference evidence="1 2" key="1">
    <citation type="submission" date="2016-03" db="EMBL/GenBank/DDBJ databases">
        <title>Shallow-sea hydrothermal system.</title>
        <authorList>
            <person name="Tang K."/>
        </authorList>
    </citation>
    <scope>NUCLEOTIDE SEQUENCE [LARGE SCALE GENOMIC DNA]</scope>
    <source>
        <strain evidence="1 2">JLT9</strain>
    </source>
</reference>
<evidence type="ECO:0000313" key="1">
    <source>
        <dbReference type="EMBL" id="ANS80629.1"/>
    </source>
</evidence>
<protein>
    <submittedName>
        <fullName evidence="1">Uncharacterized protein</fullName>
    </submittedName>
</protein>
<name>A0A1B1NGT8_9MICO</name>
<keyword evidence="2" id="KW-1185">Reference proteome</keyword>
<dbReference type="AlphaFoldDB" id="A0A1B1NGT8"/>
<organism evidence="1 2">
    <name type="scientific">Serinicoccus hydrothermalis</name>
    <dbReference type="NCBI Taxonomy" id="1758689"/>
    <lineage>
        <taxon>Bacteria</taxon>
        <taxon>Bacillati</taxon>
        <taxon>Actinomycetota</taxon>
        <taxon>Actinomycetes</taxon>
        <taxon>Micrococcales</taxon>
        <taxon>Ornithinimicrobiaceae</taxon>
        <taxon>Serinicoccus</taxon>
    </lineage>
</organism>
<dbReference type="EMBL" id="CP014989">
    <property type="protein sequence ID" value="ANS80629.1"/>
    <property type="molecule type" value="Genomic_DNA"/>
</dbReference>
<gene>
    <name evidence="1" type="ORF">SGUI_3233</name>
</gene>
<evidence type="ECO:0000313" key="2">
    <source>
        <dbReference type="Proteomes" id="UP000092482"/>
    </source>
</evidence>
<accession>A0A1B1NGT8</accession>
<sequence length="43" mass="4612">MLDLGRRVRPVVTPDDPDAFEAAIKSAVPEVAFAVQSAPRYGV</sequence>
<dbReference type="KEGG" id="serj:SGUI_3233"/>
<dbReference type="Proteomes" id="UP000092482">
    <property type="component" value="Chromosome"/>
</dbReference>